<dbReference type="InterPro" id="IPR001650">
    <property type="entry name" value="Helicase_C-like"/>
</dbReference>
<dbReference type="InterPro" id="IPR044742">
    <property type="entry name" value="DEAD/DEAH_RhlB"/>
</dbReference>
<dbReference type="GO" id="GO:0016887">
    <property type="term" value="F:ATP hydrolysis activity"/>
    <property type="evidence" value="ECO:0007669"/>
    <property type="project" value="RHEA"/>
</dbReference>
<evidence type="ECO:0000259" key="10">
    <source>
        <dbReference type="PROSITE" id="PS51192"/>
    </source>
</evidence>
<keyword evidence="14" id="KW-1185">Reference proteome</keyword>
<dbReference type="PANTHER" id="PTHR47959">
    <property type="entry name" value="ATP-DEPENDENT RNA HELICASE RHLE-RELATED"/>
    <property type="match status" value="1"/>
</dbReference>
<keyword evidence="4 7" id="KW-0347">Helicase</keyword>
<dbReference type="OrthoDB" id="9805696at2"/>
<dbReference type="Gene3D" id="3.40.50.300">
    <property type="entry name" value="P-loop containing nucleotide triphosphate hydrolases"/>
    <property type="match status" value="2"/>
</dbReference>
<evidence type="ECO:0000256" key="5">
    <source>
        <dbReference type="ARBA" id="ARBA00022840"/>
    </source>
</evidence>
<dbReference type="GO" id="GO:0003724">
    <property type="term" value="F:RNA helicase activity"/>
    <property type="evidence" value="ECO:0007669"/>
    <property type="project" value="UniProtKB-UniRule"/>
</dbReference>
<dbReference type="InterPro" id="IPR011545">
    <property type="entry name" value="DEAD/DEAH_box_helicase_dom"/>
</dbReference>
<evidence type="ECO:0000256" key="6">
    <source>
        <dbReference type="ARBA" id="ARBA00022884"/>
    </source>
</evidence>
<dbReference type="SMART" id="SM00487">
    <property type="entry name" value="DEXDc"/>
    <property type="match status" value="1"/>
</dbReference>
<dbReference type="PANTHER" id="PTHR47959:SF10">
    <property type="entry name" value="ATP-DEPENDENT RNA HELICASE RHLB"/>
    <property type="match status" value="1"/>
</dbReference>
<dbReference type="PROSITE" id="PS00039">
    <property type="entry name" value="DEAD_ATP_HELICASE"/>
    <property type="match status" value="1"/>
</dbReference>
<comment type="catalytic activity">
    <reaction evidence="7">
        <text>ATP + H2O = ADP + phosphate + H(+)</text>
        <dbReference type="Rhea" id="RHEA:13065"/>
        <dbReference type="ChEBI" id="CHEBI:15377"/>
        <dbReference type="ChEBI" id="CHEBI:15378"/>
        <dbReference type="ChEBI" id="CHEBI:30616"/>
        <dbReference type="ChEBI" id="CHEBI:43474"/>
        <dbReference type="ChEBI" id="CHEBI:456216"/>
        <dbReference type="EC" id="3.6.4.13"/>
    </reaction>
</comment>
<keyword evidence="2 7" id="KW-0547">Nucleotide-binding</keyword>
<evidence type="ECO:0000256" key="4">
    <source>
        <dbReference type="ARBA" id="ARBA00022806"/>
    </source>
</evidence>
<evidence type="ECO:0000256" key="9">
    <source>
        <dbReference type="SAM" id="MobiDB-lite"/>
    </source>
</evidence>
<dbReference type="GO" id="GO:0003723">
    <property type="term" value="F:RNA binding"/>
    <property type="evidence" value="ECO:0007669"/>
    <property type="project" value="UniProtKB-UniRule"/>
</dbReference>
<organism evidence="13 14">
    <name type="scientific">Aliidiomarina minuta</name>
    <dbReference type="NCBI Taxonomy" id="880057"/>
    <lineage>
        <taxon>Bacteria</taxon>
        <taxon>Pseudomonadati</taxon>
        <taxon>Pseudomonadota</taxon>
        <taxon>Gammaproteobacteria</taxon>
        <taxon>Alteromonadales</taxon>
        <taxon>Idiomarinaceae</taxon>
        <taxon>Aliidiomarina</taxon>
    </lineage>
</organism>
<keyword evidence="3 7" id="KW-0378">Hydrolase</keyword>
<dbReference type="Pfam" id="PF00270">
    <property type="entry name" value="DEAD"/>
    <property type="match status" value="1"/>
</dbReference>
<dbReference type="NCBIfam" id="NF003419">
    <property type="entry name" value="PRK04837.1"/>
    <property type="match status" value="1"/>
</dbReference>
<gene>
    <name evidence="7" type="primary">rhlB</name>
    <name evidence="13" type="ORF">CWE09_12765</name>
</gene>
<dbReference type="SMART" id="SM00490">
    <property type="entry name" value="HELICc"/>
    <property type="match status" value="1"/>
</dbReference>
<dbReference type="EC" id="3.6.4.13" evidence="7"/>
<dbReference type="InterPro" id="IPR050079">
    <property type="entry name" value="DEAD_box_RNA_helicase"/>
</dbReference>
<dbReference type="Proteomes" id="UP000288293">
    <property type="component" value="Unassembled WGS sequence"/>
</dbReference>
<dbReference type="CDD" id="cd00268">
    <property type="entry name" value="DEADc"/>
    <property type="match status" value="1"/>
</dbReference>
<dbReference type="PROSITE" id="PS51192">
    <property type="entry name" value="HELICASE_ATP_BIND_1"/>
    <property type="match status" value="1"/>
</dbReference>
<comment type="subcellular location">
    <subcellularLocation>
        <location evidence="7">Cytoplasm</location>
    </subcellularLocation>
</comment>
<dbReference type="RefSeq" id="WP_126804433.1">
    <property type="nucleotide sequence ID" value="NZ_PIPL01000003.1"/>
</dbReference>
<feature type="domain" description="DEAD-box RNA helicase Q" evidence="12">
    <location>
        <begin position="9"/>
        <end position="37"/>
    </location>
</feature>
<keyword evidence="6 7" id="KW-0694">RNA-binding</keyword>
<proteinExistence type="inferred from homology"/>
<feature type="domain" description="Helicase ATP-binding" evidence="10">
    <location>
        <begin position="40"/>
        <end position="218"/>
    </location>
</feature>
<accession>A0A432W478</accession>
<evidence type="ECO:0000256" key="2">
    <source>
        <dbReference type="ARBA" id="ARBA00022741"/>
    </source>
</evidence>
<evidence type="ECO:0000256" key="1">
    <source>
        <dbReference type="ARBA" id="ARBA00022490"/>
    </source>
</evidence>
<sequence length="426" mass="47858">MSEKHLTETKFASLGLHPNVLDALDKAGFTYCTPIQELSLPLALQGKDVAGQAQTGTGKTIAFLVAIFNHLMTTERKDPASKQPRALVMAPTRELAVQIHNDAEELAKQCGLKLAVVYGGENYEAQRAQLAEGVDVLVGTCGRLIDYCKQGVYKLDAIDVVVLDEADRMFDLGFIDDIRYMFRQMTAPADRLNMLFSATLSLRVKELAYEHMNEPTSVEIEPEQMTGARIEEELFYPSKPDKIKLLLTLIEEDWPDKAIVFSNTKHGCDKVYQWLKADRHRVGLLTGDVPQRKRLKILEDFTSGVIDILVATDVAARGLHIPSVSHVFNFDLPDDCEDYVHRIGRTGRAGKSGKAISLACEEYVYNLPAIEDYIKHPIPVTKYDPEALLEDVPKPHFPQKRRMQSGKNYNRRHSGPKRQGQNRRPG</sequence>
<keyword evidence="1 7" id="KW-0963">Cytoplasm</keyword>
<evidence type="ECO:0000256" key="3">
    <source>
        <dbReference type="ARBA" id="ARBA00022801"/>
    </source>
</evidence>
<feature type="compositionally biased region" description="Basic residues" evidence="9">
    <location>
        <begin position="397"/>
        <end position="416"/>
    </location>
</feature>
<dbReference type="PROSITE" id="PS51194">
    <property type="entry name" value="HELICASE_CTER"/>
    <property type="match status" value="1"/>
</dbReference>
<evidence type="ECO:0000313" key="13">
    <source>
        <dbReference type="EMBL" id="RUO24122.1"/>
    </source>
</evidence>
<dbReference type="SUPFAM" id="SSF52540">
    <property type="entry name" value="P-loop containing nucleoside triphosphate hydrolases"/>
    <property type="match status" value="1"/>
</dbReference>
<dbReference type="GO" id="GO:0006401">
    <property type="term" value="P:RNA catabolic process"/>
    <property type="evidence" value="ECO:0007669"/>
    <property type="project" value="UniProtKB-UniRule"/>
</dbReference>
<dbReference type="InterPro" id="IPR014001">
    <property type="entry name" value="Helicase_ATP-bd"/>
</dbReference>
<comment type="subunit">
    <text evidence="7">Component of the RNA degradosome, which is a multiprotein complex involved in RNA processing and mRNA degradation.</text>
</comment>
<comment type="caution">
    <text evidence="13">The sequence shown here is derived from an EMBL/GenBank/DDBJ whole genome shotgun (WGS) entry which is preliminary data.</text>
</comment>
<dbReference type="AlphaFoldDB" id="A0A432W478"/>
<dbReference type="EMBL" id="PIPL01000003">
    <property type="protein sequence ID" value="RUO24122.1"/>
    <property type="molecule type" value="Genomic_DNA"/>
</dbReference>
<dbReference type="InterPro" id="IPR023554">
    <property type="entry name" value="RNA_helicase_ATP-dep_RhlB"/>
</dbReference>
<dbReference type="InterPro" id="IPR027417">
    <property type="entry name" value="P-loop_NTPase"/>
</dbReference>
<protein>
    <recommendedName>
        <fullName evidence="7">ATP-dependent RNA helicase RhlB</fullName>
        <ecNumber evidence="7">3.6.4.13</ecNumber>
    </recommendedName>
</protein>
<dbReference type="GO" id="GO:0005524">
    <property type="term" value="F:ATP binding"/>
    <property type="evidence" value="ECO:0007669"/>
    <property type="project" value="UniProtKB-UniRule"/>
</dbReference>
<dbReference type="GO" id="GO:0005829">
    <property type="term" value="C:cytosol"/>
    <property type="evidence" value="ECO:0007669"/>
    <property type="project" value="TreeGrafter"/>
</dbReference>
<dbReference type="InterPro" id="IPR014014">
    <property type="entry name" value="RNA_helicase_DEAD_Q_motif"/>
</dbReference>
<dbReference type="FunFam" id="3.40.50.300:FF:000312">
    <property type="entry name" value="ATP-dependent RNA helicase RhlB"/>
    <property type="match status" value="1"/>
</dbReference>
<evidence type="ECO:0000313" key="14">
    <source>
        <dbReference type="Proteomes" id="UP000288293"/>
    </source>
</evidence>
<dbReference type="PROSITE" id="PS51195">
    <property type="entry name" value="Q_MOTIF"/>
    <property type="match status" value="1"/>
</dbReference>
<reference evidence="13 14" key="1">
    <citation type="journal article" date="2011" name="Front. Microbiol.">
        <title>Genomic signatures of strain selection and enhancement in Bacillus atrophaeus var. globigii, a historical biowarfare simulant.</title>
        <authorList>
            <person name="Gibbons H.S."/>
            <person name="Broomall S.M."/>
            <person name="McNew L.A."/>
            <person name="Daligault H."/>
            <person name="Chapman C."/>
            <person name="Bruce D."/>
            <person name="Karavis M."/>
            <person name="Krepps M."/>
            <person name="McGregor P.A."/>
            <person name="Hong C."/>
            <person name="Park K.H."/>
            <person name="Akmal A."/>
            <person name="Feldman A."/>
            <person name="Lin J.S."/>
            <person name="Chang W.E."/>
            <person name="Higgs B.W."/>
            <person name="Demirev P."/>
            <person name="Lindquist J."/>
            <person name="Liem A."/>
            <person name="Fochler E."/>
            <person name="Read T.D."/>
            <person name="Tapia R."/>
            <person name="Johnson S."/>
            <person name="Bishop-Lilly K.A."/>
            <person name="Detter C."/>
            <person name="Han C."/>
            <person name="Sozhamannan S."/>
            <person name="Rosenzweig C.N."/>
            <person name="Skowronski E.W."/>
        </authorList>
    </citation>
    <scope>NUCLEOTIDE SEQUENCE [LARGE SCALE GENOMIC DNA]</scope>
    <source>
        <strain evidence="13 14">MLST1</strain>
    </source>
</reference>
<evidence type="ECO:0000256" key="7">
    <source>
        <dbReference type="HAMAP-Rule" id="MF_00661"/>
    </source>
</evidence>
<feature type="region of interest" description="Disordered" evidence="9">
    <location>
        <begin position="391"/>
        <end position="426"/>
    </location>
</feature>
<evidence type="ECO:0000259" key="11">
    <source>
        <dbReference type="PROSITE" id="PS51194"/>
    </source>
</evidence>
<evidence type="ECO:0000256" key="8">
    <source>
        <dbReference type="PROSITE-ProRule" id="PRU00552"/>
    </source>
</evidence>
<dbReference type="Pfam" id="PF00271">
    <property type="entry name" value="Helicase_C"/>
    <property type="match status" value="1"/>
</dbReference>
<dbReference type="HAMAP" id="MF_00661">
    <property type="entry name" value="DEAD_helicase_RhlB"/>
    <property type="match status" value="1"/>
</dbReference>
<feature type="domain" description="Helicase C-terminal" evidence="11">
    <location>
        <begin position="242"/>
        <end position="389"/>
    </location>
</feature>
<evidence type="ECO:0000259" key="12">
    <source>
        <dbReference type="PROSITE" id="PS51195"/>
    </source>
</evidence>
<keyword evidence="5 7" id="KW-0067">ATP-binding</keyword>
<feature type="short sequence motif" description="Q motif" evidence="8">
    <location>
        <begin position="9"/>
        <end position="37"/>
    </location>
</feature>
<comment type="function">
    <text evidence="7">DEAD-box RNA helicase involved in RNA degradation. Has RNA-dependent ATPase activity and unwinds double-stranded RNA.</text>
</comment>
<dbReference type="InterPro" id="IPR000629">
    <property type="entry name" value="RNA-helicase_DEAD-box_CS"/>
</dbReference>
<comment type="similarity">
    <text evidence="7">Belongs to the DEAD box helicase family. RhlB subfamily.</text>
</comment>
<name>A0A432W478_9GAMM</name>
<dbReference type="CDD" id="cd18787">
    <property type="entry name" value="SF2_C_DEAD"/>
    <property type="match status" value="1"/>
</dbReference>